<name>K1QNI8_MAGGI</name>
<dbReference type="HOGENOM" id="CLU_2322636_0_0_1"/>
<organism evidence="1">
    <name type="scientific">Magallana gigas</name>
    <name type="common">Pacific oyster</name>
    <name type="synonym">Crassostrea gigas</name>
    <dbReference type="NCBI Taxonomy" id="29159"/>
    <lineage>
        <taxon>Eukaryota</taxon>
        <taxon>Metazoa</taxon>
        <taxon>Spiralia</taxon>
        <taxon>Lophotrochozoa</taxon>
        <taxon>Mollusca</taxon>
        <taxon>Bivalvia</taxon>
        <taxon>Autobranchia</taxon>
        <taxon>Pteriomorphia</taxon>
        <taxon>Ostreida</taxon>
        <taxon>Ostreoidea</taxon>
        <taxon>Ostreidae</taxon>
        <taxon>Magallana</taxon>
    </lineage>
</organism>
<dbReference type="EMBL" id="JH819182">
    <property type="protein sequence ID" value="EKC38447.1"/>
    <property type="molecule type" value="Genomic_DNA"/>
</dbReference>
<evidence type="ECO:0000313" key="1">
    <source>
        <dbReference type="EMBL" id="EKC38447.1"/>
    </source>
</evidence>
<reference evidence="1" key="1">
    <citation type="journal article" date="2012" name="Nature">
        <title>The oyster genome reveals stress adaptation and complexity of shell formation.</title>
        <authorList>
            <person name="Zhang G."/>
            <person name="Fang X."/>
            <person name="Guo X."/>
            <person name="Li L."/>
            <person name="Luo R."/>
            <person name="Xu F."/>
            <person name="Yang P."/>
            <person name="Zhang L."/>
            <person name="Wang X."/>
            <person name="Qi H."/>
            <person name="Xiong Z."/>
            <person name="Que H."/>
            <person name="Xie Y."/>
            <person name="Holland P.W."/>
            <person name="Paps J."/>
            <person name="Zhu Y."/>
            <person name="Wu F."/>
            <person name="Chen Y."/>
            <person name="Wang J."/>
            <person name="Peng C."/>
            <person name="Meng J."/>
            <person name="Yang L."/>
            <person name="Liu J."/>
            <person name="Wen B."/>
            <person name="Zhang N."/>
            <person name="Huang Z."/>
            <person name="Zhu Q."/>
            <person name="Feng Y."/>
            <person name="Mount A."/>
            <person name="Hedgecock D."/>
            <person name="Xu Z."/>
            <person name="Liu Y."/>
            <person name="Domazet-Loso T."/>
            <person name="Du Y."/>
            <person name="Sun X."/>
            <person name="Zhang S."/>
            <person name="Liu B."/>
            <person name="Cheng P."/>
            <person name="Jiang X."/>
            <person name="Li J."/>
            <person name="Fan D."/>
            <person name="Wang W."/>
            <person name="Fu W."/>
            <person name="Wang T."/>
            <person name="Wang B."/>
            <person name="Zhang J."/>
            <person name="Peng Z."/>
            <person name="Li Y."/>
            <person name="Li N."/>
            <person name="Wang J."/>
            <person name="Chen M."/>
            <person name="He Y."/>
            <person name="Tan F."/>
            <person name="Song X."/>
            <person name="Zheng Q."/>
            <person name="Huang R."/>
            <person name="Yang H."/>
            <person name="Du X."/>
            <person name="Chen L."/>
            <person name="Yang M."/>
            <person name="Gaffney P.M."/>
            <person name="Wang S."/>
            <person name="Luo L."/>
            <person name="She Z."/>
            <person name="Ming Y."/>
            <person name="Huang W."/>
            <person name="Zhang S."/>
            <person name="Huang B."/>
            <person name="Zhang Y."/>
            <person name="Qu T."/>
            <person name="Ni P."/>
            <person name="Miao G."/>
            <person name="Wang J."/>
            <person name="Wang Q."/>
            <person name="Steinberg C.E."/>
            <person name="Wang H."/>
            <person name="Li N."/>
            <person name="Qian L."/>
            <person name="Zhang G."/>
            <person name="Li Y."/>
            <person name="Yang H."/>
            <person name="Liu X."/>
            <person name="Wang J."/>
            <person name="Yin Y."/>
            <person name="Wang J."/>
        </authorList>
    </citation>
    <scope>NUCLEOTIDE SEQUENCE [LARGE SCALE GENOMIC DNA]</scope>
    <source>
        <strain evidence="1">05x7-T-G4-1.051#20</strain>
    </source>
</reference>
<sequence length="99" mass="11307">MIKRLKRRLSLTFRGENNIEDSFAELTTEEGETNGVKENKAGKGQGQSNLRSRTEENRSESVIFSQSSIHKERRHVKHGIRASGLYFLTLASQTLRETK</sequence>
<proteinExistence type="predicted"/>
<dbReference type="InParanoid" id="K1QNI8"/>
<accession>K1QNI8</accession>
<gene>
    <name evidence="1" type="ORF">CGI_10028062</name>
</gene>
<dbReference type="AlphaFoldDB" id="K1QNI8"/>
<protein>
    <submittedName>
        <fullName evidence="1">Uncharacterized protein</fullName>
    </submittedName>
</protein>